<evidence type="ECO:0000256" key="12">
    <source>
        <dbReference type="RuleBase" id="RU000679"/>
    </source>
</evidence>
<evidence type="ECO:0000256" key="8">
    <source>
        <dbReference type="ARBA" id="ARBA00023065"/>
    </source>
</evidence>
<evidence type="ECO:0000256" key="5">
    <source>
        <dbReference type="ARBA" id="ARBA00022692"/>
    </source>
</evidence>
<dbReference type="Gene3D" id="1.10.287.820">
    <property type="entry name" value="Acid-sensing ion channel domain"/>
    <property type="match status" value="1"/>
</dbReference>
<dbReference type="AlphaFoldDB" id="T1H2Q1"/>
<dbReference type="InterPro" id="IPR020903">
    <property type="entry name" value="ENaC_CS"/>
</dbReference>
<keyword evidence="11 12" id="KW-0407">Ion channel</keyword>
<dbReference type="GO" id="GO:0005886">
    <property type="term" value="C:plasma membrane"/>
    <property type="evidence" value="ECO:0007669"/>
    <property type="project" value="TreeGrafter"/>
</dbReference>
<evidence type="ECO:0000256" key="7">
    <source>
        <dbReference type="ARBA" id="ARBA00023053"/>
    </source>
</evidence>
<dbReference type="HOGENOM" id="CLU_024950_1_1_1"/>
<dbReference type="InterPro" id="IPR001873">
    <property type="entry name" value="ENaC"/>
</dbReference>
<dbReference type="GO" id="GO:0015280">
    <property type="term" value="F:ligand-gated sodium channel activity"/>
    <property type="evidence" value="ECO:0007669"/>
    <property type="project" value="TreeGrafter"/>
</dbReference>
<evidence type="ECO:0000256" key="1">
    <source>
        <dbReference type="ARBA" id="ARBA00004141"/>
    </source>
</evidence>
<accession>T1H2Q1</accession>
<comment type="similarity">
    <text evidence="2 12">Belongs to the amiloride-sensitive sodium channel (TC 1.A.6) family.</text>
</comment>
<keyword evidence="9" id="KW-0472">Membrane</keyword>
<evidence type="ECO:0000313" key="13">
    <source>
        <dbReference type="EnsemblMetazoa" id="MESCA010505-PA"/>
    </source>
</evidence>
<dbReference type="PANTHER" id="PTHR11690:SF288">
    <property type="entry name" value="AMILORIDE-SENSITIVE NA+ CHANNEL-RELATED"/>
    <property type="match status" value="1"/>
</dbReference>
<dbReference type="EMBL" id="CAQQ02190962">
    <property type="status" value="NOT_ANNOTATED_CDS"/>
    <property type="molecule type" value="Genomic_DNA"/>
</dbReference>
<evidence type="ECO:0000256" key="11">
    <source>
        <dbReference type="ARBA" id="ARBA00023303"/>
    </source>
</evidence>
<dbReference type="OMA" id="IIANCKC"/>
<organism evidence="13 14">
    <name type="scientific">Megaselia scalaris</name>
    <name type="common">Humpbacked fly</name>
    <name type="synonym">Phora scalaris</name>
    <dbReference type="NCBI Taxonomy" id="36166"/>
    <lineage>
        <taxon>Eukaryota</taxon>
        <taxon>Metazoa</taxon>
        <taxon>Ecdysozoa</taxon>
        <taxon>Arthropoda</taxon>
        <taxon>Hexapoda</taxon>
        <taxon>Insecta</taxon>
        <taxon>Pterygota</taxon>
        <taxon>Neoptera</taxon>
        <taxon>Endopterygota</taxon>
        <taxon>Diptera</taxon>
        <taxon>Brachycera</taxon>
        <taxon>Muscomorpha</taxon>
        <taxon>Platypezoidea</taxon>
        <taxon>Phoridae</taxon>
        <taxon>Megaseliini</taxon>
        <taxon>Megaselia</taxon>
    </lineage>
</organism>
<evidence type="ECO:0000256" key="6">
    <source>
        <dbReference type="ARBA" id="ARBA00022989"/>
    </source>
</evidence>
<dbReference type="STRING" id="36166.T1H2Q1"/>
<dbReference type="Pfam" id="PF00858">
    <property type="entry name" value="ASC"/>
    <property type="match status" value="1"/>
</dbReference>
<protein>
    <submittedName>
        <fullName evidence="13">Uncharacterized protein</fullName>
    </submittedName>
</protein>
<keyword evidence="5 12" id="KW-0812">Transmembrane</keyword>
<keyword evidence="10 12" id="KW-0739">Sodium transport</keyword>
<reference evidence="14" key="1">
    <citation type="submission" date="2013-02" db="EMBL/GenBank/DDBJ databases">
        <authorList>
            <person name="Hughes D."/>
        </authorList>
    </citation>
    <scope>NUCLEOTIDE SEQUENCE</scope>
    <source>
        <strain>Durham</strain>
        <strain evidence="14">NC isolate 2 -- Noor lab</strain>
    </source>
</reference>
<dbReference type="PROSITE" id="PS01206">
    <property type="entry name" value="ASC"/>
    <property type="match status" value="1"/>
</dbReference>
<reference evidence="13" key="2">
    <citation type="submission" date="2015-06" db="UniProtKB">
        <authorList>
            <consortium name="EnsemblMetazoa"/>
        </authorList>
    </citation>
    <scope>IDENTIFICATION</scope>
</reference>
<evidence type="ECO:0000313" key="14">
    <source>
        <dbReference type="Proteomes" id="UP000015102"/>
    </source>
</evidence>
<dbReference type="EnsemblMetazoa" id="MESCA010505-RA">
    <property type="protein sequence ID" value="MESCA010505-PA"/>
    <property type="gene ID" value="MESCA010505"/>
</dbReference>
<keyword evidence="3 12" id="KW-0813">Transport</keyword>
<evidence type="ECO:0000256" key="10">
    <source>
        <dbReference type="ARBA" id="ARBA00023201"/>
    </source>
</evidence>
<keyword evidence="7" id="KW-0915">Sodium</keyword>
<keyword evidence="14" id="KW-1185">Reference proteome</keyword>
<evidence type="ECO:0000256" key="2">
    <source>
        <dbReference type="ARBA" id="ARBA00007193"/>
    </source>
</evidence>
<proteinExistence type="inferred from homology"/>
<keyword evidence="6" id="KW-1133">Transmembrane helix</keyword>
<dbReference type="EMBL" id="CAQQ02190960">
    <property type="status" value="NOT_ANNOTATED_CDS"/>
    <property type="molecule type" value="Genomic_DNA"/>
</dbReference>
<keyword evidence="4 12" id="KW-0894">Sodium channel</keyword>
<evidence type="ECO:0000256" key="3">
    <source>
        <dbReference type="ARBA" id="ARBA00022448"/>
    </source>
</evidence>
<evidence type="ECO:0000256" key="9">
    <source>
        <dbReference type="ARBA" id="ARBA00023136"/>
    </source>
</evidence>
<name>T1H2Q1_MEGSC</name>
<sequence length="378" mass="43838">MESPVIVSFAETATPIWDVPFPAITICPETKTRKDIFNFGDAFEELNKTETIKNKTSRNFFNCLSDICKTIDYDPVSTEKFPKSINASDFIKTLESTEPIFHKMFDFCMWLNNVSECKSTFQKVLTDEGLCYTFNYLSFSDIFAVKEQLISSTKTDFSIDKSDWNLDEFSKNGGLKKVPLRTVNSGWKFGFTVSLSSYERDYDYWCGMNFEGFRVSMNLPGEVPQLTQRFIKVPVGMEVEIAVEPIIIYTSDGLRDRDYTSDIRQCYFQDERYLRYFKVYTQSNCELECLTNYTLHKCGCVKFYMPRNSSTPVCGLGMYNCYKSAEHELIFKEINSSIIANCKCLLACTMIDYNSNIHHIKNNFDIFKFRPGLFIENE</sequence>
<dbReference type="PANTHER" id="PTHR11690">
    <property type="entry name" value="AMILORIDE-SENSITIVE SODIUM CHANNEL-RELATED"/>
    <property type="match status" value="1"/>
</dbReference>
<comment type="subcellular location">
    <subcellularLocation>
        <location evidence="1">Membrane</location>
        <topology evidence="1">Multi-pass membrane protein</topology>
    </subcellularLocation>
</comment>
<keyword evidence="8 12" id="KW-0406">Ion transport</keyword>
<evidence type="ECO:0000256" key="4">
    <source>
        <dbReference type="ARBA" id="ARBA00022461"/>
    </source>
</evidence>
<dbReference type="Proteomes" id="UP000015102">
    <property type="component" value="Unassembled WGS sequence"/>
</dbReference>
<dbReference type="EMBL" id="CAQQ02190961">
    <property type="status" value="NOT_ANNOTATED_CDS"/>
    <property type="molecule type" value="Genomic_DNA"/>
</dbReference>